<feature type="transmembrane region" description="Helical" evidence="3">
    <location>
        <begin position="21"/>
        <end position="40"/>
    </location>
</feature>
<sequence>MIRSSSSTFRAGRWGRFVQKRLLAISLAGNTVCLLAALFFSGRQCSNLHWQNLHAVDVEWNGGHPASGKTGTCYCNPEKYCLCTPSLAVDFVLASGEEHLWVVRRKDTNQLATPGGFVEVGETVEATVLRELKEETGLVNIGKLELLGIYSDPRRDRRRHTVSAVFIVHLDGTEHPHAADDVKDIQRIHLKDIEKHEFFADHKTILLDYRRFVEHGHCASLIPSTGDFATDIVRSVC</sequence>
<dbReference type="Gene3D" id="3.90.79.10">
    <property type="entry name" value="Nucleoside Triphosphate Pyrophosphohydrolase"/>
    <property type="match status" value="1"/>
</dbReference>
<name>A0A8J9X3G5_PHATR</name>
<evidence type="ECO:0000259" key="4">
    <source>
        <dbReference type="PROSITE" id="PS51462"/>
    </source>
</evidence>
<dbReference type="InterPro" id="IPR015797">
    <property type="entry name" value="NUDIX_hydrolase-like_dom_sf"/>
</dbReference>
<dbReference type="PROSITE" id="PS00893">
    <property type="entry name" value="NUDIX_BOX"/>
    <property type="match status" value="1"/>
</dbReference>
<dbReference type="Pfam" id="PF00293">
    <property type="entry name" value="NUDIX"/>
    <property type="match status" value="1"/>
</dbReference>
<dbReference type="Proteomes" id="UP000836788">
    <property type="component" value="Chromosome 2"/>
</dbReference>
<comment type="similarity">
    <text evidence="2">Belongs to the Nudix hydrolase family.</text>
</comment>
<dbReference type="InterPro" id="IPR020476">
    <property type="entry name" value="Nudix_hydrolase"/>
</dbReference>
<evidence type="ECO:0000256" key="2">
    <source>
        <dbReference type="RuleBase" id="RU003476"/>
    </source>
</evidence>
<dbReference type="EMBL" id="OU594943">
    <property type="protein sequence ID" value="CAG9285193.1"/>
    <property type="molecule type" value="Genomic_DNA"/>
</dbReference>
<dbReference type="GO" id="GO:0016787">
    <property type="term" value="F:hydrolase activity"/>
    <property type="evidence" value="ECO:0007669"/>
    <property type="project" value="UniProtKB-KW"/>
</dbReference>
<accession>A0A8J9X3G5</accession>
<dbReference type="CDD" id="cd18873">
    <property type="entry name" value="NUDIX_NadM_like"/>
    <property type="match status" value="1"/>
</dbReference>
<evidence type="ECO:0000256" key="3">
    <source>
        <dbReference type="SAM" id="Phobius"/>
    </source>
</evidence>
<dbReference type="SUPFAM" id="SSF55811">
    <property type="entry name" value="Nudix"/>
    <property type="match status" value="1"/>
</dbReference>
<keyword evidence="3" id="KW-0812">Transmembrane</keyword>
<keyword evidence="1 2" id="KW-0378">Hydrolase</keyword>
<reference evidence="5" key="1">
    <citation type="submission" date="2022-02" db="EMBL/GenBank/DDBJ databases">
        <authorList>
            <person name="Giguere J D."/>
        </authorList>
    </citation>
    <scope>NUCLEOTIDE SEQUENCE</scope>
    <source>
        <strain evidence="5">CCAP 1055/1</strain>
    </source>
</reference>
<protein>
    <recommendedName>
        <fullName evidence="4">Nudix hydrolase domain-containing protein</fullName>
    </recommendedName>
</protein>
<dbReference type="InterPro" id="IPR020084">
    <property type="entry name" value="NUDIX_hydrolase_CS"/>
</dbReference>
<dbReference type="AlphaFoldDB" id="A0A8J9X3G5"/>
<proteinExistence type="inferred from homology"/>
<dbReference type="PRINTS" id="PR00502">
    <property type="entry name" value="NUDIXFAMILY"/>
</dbReference>
<keyword evidence="3" id="KW-0472">Membrane</keyword>
<feature type="domain" description="Nudix hydrolase" evidence="4">
    <location>
        <begin position="84"/>
        <end position="214"/>
    </location>
</feature>
<dbReference type="PANTHER" id="PTHR43736:SF5">
    <property type="entry name" value="NUDIX HYDROLASE DOMAIN-CONTAINING PROTEIN"/>
    <property type="match status" value="1"/>
</dbReference>
<evidence type="ECO:0000256" key="1">
    <source>
        <dbReference type="ARBA" id="ARBA00022801"/>
    </source>
</evidence>
<dbReference type="PROSITE" id="PS51462">
    <property type="entry name" value="NUDIX"/>
    <property type="match status" value="1"/>
</dbReference>
<gene>
    <name evidence="5" type="ORF">PTTT1_LOCUS28264</name>
</gene>
<evidence type="ECO:0000313" key="5">
    <source>
        <dbReference type="EMBL" id="CAG9285193.1"/>
    </source>
</evidence>
<dbReference type="PANTHER" id="PTHR43736">
    <property type="entry name" value="ADP-RIBOSE PYROPHOSPHATASE"/>
    <property type="match status" value="1"/>
</dbReference>
<organism evidence="5">
    <name type="scientific">Phaeodactylum tricornutum</name>
    <name type="common">Diatom</name>
    <dbReference type="NCBI Taxonomy" id="2850"/>
    <lineage>
        <taxon>Eukaryota</taxon>
        <taxon>Sar</taxon>
        <taxon>Stramenopiles</taxon>
        <taxon>Ochrophyta</taxon>
        <taxon>Bacillariophyta</taxon>
        <taxon>Bacillariophyceae</taxon>
        <taxon>Bacillariophycidae</taxon>
        <taxon>Naviculales</taxon>
        <taxon>Phaeodactylaceae</taxon>
        <taxon>Phaeodactylum</taxon>
    </lineage>
</organism>
<keyword evidence="3" id="KW-1133">Transmembrane helix</keyword>
<dbReference type="InterPro" id="IPR000086">
    <property type="entry name" value="NUDIX_hydrolase_dom"/>
</dbReference>